<gene>
    <name evidence="1" type="ORF">KEF85_00470</name>
</gene>
<proteinExistence type="predicted"/>
<name>A0A975MNR2_9GAMM</name>
<reference evidence="1" key="1">
    <citation type="submission" date="2021-04" db="EMBL/GenBank/DDBJ databases">
        <title>Draft genome sequence data of methanotrophic Methylovulum sp. strain S1L and Methylomonas sp. strain S2AM isolated from boreal lake water columns.</title>
        <authorList>
            <person name="Rissanen A.J."/>
            <person name="Mangayil R."/>
            <person name="Svenning M.M."/>
            <person name="Khanongnuch R."/>
        </authorList>
    </citation>
    <scope>NUCLEOTIDE SEQUENCE</scope>
    <source>
        <strain evidence="1">S2AM</strain>
    </source>
</reference>
<keyword evidence="2" id="KW-1185">Reference proteome</keyword>
<dbReference type="AlphaFoldDB" id="A0A975MNR2"/>
<accession>A0A975MNR2</accession>
<dbReference type="RefSeq" id="WP_215582546.1">
    <property type="nucleotide sequence ID" value="NZ_CP073754.1"/>
</dbReference>
<protein>
    <submittedName>
        <fullName evidence="1">Uncharacterized protein</fullName>
    </submittedName>
</protein>
<dbReference type="EMBL" id="CP073754">
    <property type="protein sequence ID" value="QWF71010.1"/>
    <property type="molecule type" value="Genomic_DNA"/>
</dbReference>
<sequence>MPEILVIMALLFAAYVFVPSAWFSKFTGKAPSVLATIGENPGKSGVLPEDSALKRHFITQLRSEVLLGLPPRPTDFSLQRHYDTLVEAEVSRRLSA</sequence>
<evidence type="ECO:0000313" key="2">
    <source>
        <dbReference type="Proteomes" id="UP000676649"/>
    </source>
</evidence>
<organism evidence="1 2">
    <name type="scientific">Methylomonas paludis</name>
    <dbReference type="NCBI Taxonomy" id="1173101"/>
    <lineage>
        <taxon>Bacteria</taxon>
        <taxon>Pseudomonadati</taxon>
        <taxon>Pseudomonadota</taxon>
        <taxon>Gammaproteobacteria</taxon>
        <taxon>Methylococcales</taxon>
        <taxon>Methylococcaceae</taxon>
        <taxon>Methylomonas</taxon>
    </lineage>
</organism>
<evidence type="ECO:0000313" key="1">
    <source>
        <dbReference type="EMBL" id="QWF71010.1"/>
    </source>
</evidence>
<dbReference type="KEGG" id="mpad:KEF85_00470"/>
<dbReference type="Proteomes" id="UP000676649">
    <property type="component" value="Chromosome"/>
</dbReference>